<sequence>MQGFDFKEIQEKISNSFRPWPRSFQFWVRATSIYTGYKVPTVYRFELRRCSHRRFTVLLVAINFSHRNHHCRVISAAARARLLRSSSHSPRALNRAGHTFTHRSIGSLGCSVRRLDQVRWIEHLSSTSNVPNHKTDMAKFKYIAHLAPEISSFLIFPP</sequence>
<proteinExistence type="predicted"/>
<dbReference type="Proteomes" id="UP000824890">
    <property type="component" value="Unassembled WGS sequence"/>
</dbReference>
<accession>A0ABQ8AT77</accession>
<reference evidence="1 2" key="1">
    <citation type="submission" date="2021-05" db="EMBL/GenBank/DDBJ databases">
        <title>Genome Assembly of Synthetic Allotetraploid Brassica napus Reveals Homoeologous Exchanges between Subgenomes.</title>
        <authorList>
            <person name="Davis J.T."/>
        </authorList>
    </citation>
    <scope>NUCLEOTIDE SEQUENCE [LARGE SCALE GENOMIC DNA]</scope>
    <source>
        <strain evidence="2">cv. Da-Ae</strain>
        <tissue evidence="1">Seedling</tissue>
    </source>
</reference>
<evidence type="ECO:0000313" key="2">
    <source>
        <dbReference type="Proteomes" id="UP000824890"/>
    </source>
</evidence>
<protein>
    <submittedName>
        <fullName evidence="1">Uncharacterized protein</fullName>
    </submittedName>
</protein>
<name>A0ABQ8AT77_BRANA</name>
<organism evidence="1 2">
    <name type="scientific">Brassica napus</name>
    <name type="common">Rape</name>
    <dbReference type="NCBI Taxonomy" id="3708"/>
    <lineage>
        <taxon>Eukaryota</taxon>
        <taxon>Viridiplantae</taxon>
        <taxon>Streptophyta</taxon>
        <taxon>Embryophyta</taxon>
        <taxon>Tracheophyta</taxon>
        <taxon>Spermatophyta</taxon>
        <taxon>Magnoliopsida</taxon>
        <taxon>eudicotyledons</taxon>
        <taxon>Gunneridae</taxon>
        <taxon>Pentapetalae</taxon>
        <taxon>rosids</taxon>
        <taxon>malvids</taxon>
        <taxon>Brassicales</taxon>
        <taxon>Brassicaceae</taxon>
        <taxon>Brassiceae</taxon>
        <taxon>Brassica</taxon>
    </lineage>
</organism>
<dbReference type="EMBL" id="JAGKQM010000012">
    <property type="protein sequence ID" value="KAH0895759.1"/>
    <property type="molecule type" value="Genomic_DNA"/>
</dbReference>
<keyword evidence="2" id="KW-1185">Reference proteome</keyword>
<evidence type="ECO:0000313" key="1">
    <source>
        <dbReference type="EMBL" id="KAH0895759.1"/>
    </source>
</evidence>
<comment type="caution">
    <text evidence="1">The sequence shown here is derived from an EMBL/GenBank/DDBJ whole genome shotgun (WGS) entry which is preliminary data.</text>
</comment>
<gene>
    <name evidence="1" type="ORF">HID58_045327</name>
</gene>